<protein>
    <recommendedName>
        <fullName evidence="6">Transmembrane protein</fullName>
    </recommendedName>
</protein>
<proteinExistence type="predicted"/>
<feature type="transmembrane region" description="Helical" evidence="1">
    <location>
        <begin position="46"/>
        <end position="77"/>
    </location>
</feature>
<dbReference type="EMBL" id="MT142495">
    <property type="protein sequence ID" value="QJA82752.1"/>
    <property type="molecule type" value="Genomic_DNA"/>
</dbReference>
<evidence type="ECO:0000313" key="4">
    <source>
        <dbReference type="EMBL" id="QJA82752.1"/>
    </source>
</evidence>
<organism evidence="2">
    <name type="scientific">viral metagenome</name>
    <dbReference type="NCBI Taxonomy" id="1070528"/>
    <lineage>
        <taxon>unclassified sequences</taxon>
        <taxon>metagenomes</taxon>
        <taxon>organismal metagenomes</taxon>
    </lineage>
</organism>
<keyword evidence="1" id="KW-0472">Membrane</keyword>
<keyword evidence="1" id="KW-0812">Transmembrane</keyword>
<sequence>MTTNVINRVVTNNRSIGLAGILTIIFVIAKILGYIGWSWWIVFLPIWIIPAIILGIAAFLVLAAGCLFVVSGIGSFIHSFFMSRKKRKNDEKSKRSF</sequence>
<dbReference type="InterPro" id="IPR019396">
    <property type="entry name" value="TM_Fragile-X-F-assoc"/>
</dbReference>
<dbReference type="EMBL" id="MT143992">
    <property type="protein sequence ID" value="QJA45541.1"/>
    <property type="molecule type" value="Genomic_DNA"/>
</dbReference>
<dbReference type="AlphaFoldDB" id="A0A6H1ZDP1"/>
<dbReference type="EMBL" id="MT141563">
    <property type="protein sequence ID" value="QJA66926.1"/>
    <property type="molecule type" value="Genomic_DNA"/>
</dbReference>
<evidence type="ECO:0000313" key="3">
    <source>
        <dbReference type="EMBL" id="QJA66926.1"/>
    </source>
</evidence>
<evidence type="ECO:0008006" key="6">
    <source>
        <dbReference type="Google" id="ProtNLM"/>
    </source>
</evidence>
<gene>
    <name evidence="4" type="ORF">MM415A00371_0014</name>
    <name evidence="3" type="ORF">MM415B00319_0056</name>
    <name evidence="2" type="ORF">TM448A00246_0032</name>
    <name evidence="5" type="ORF">TM448B00406_0033</name>
</gene>
<reference evidence="2" key="1">
    <citation type="submission" date="2020-03" db="EMBL/GenBank/DDBJ databases">
        <title>The deep terrestrial virosphere.</title>
        <authorList>
            <person name="Holmfeldt K."/>
            <person name="Nilsson E."/>
            <person name="Simone D."/>
            <person name="Lopez-Fernandez M."/>
            <person name="Wu X."/>
            <person name="de Brujin I."/>
            <person name="Lundin D."/>
            <person name="Andersson A."/>
            <person name="Bertilsson S."/>
            <person name="Dopson M."/>
        </authorList>
    </citation>
    <scope>NUCLEOTIDE SEQUENCE</scope>
    <source>
        <strain evidence="4">MM415A00371</strain>
        <strain evidence="3">MM415B00319</strain>
        <strain evidence="2">TM448A00246</strain>
        <strain evidence="5">TM448B00406</strain>
    </source>
</reference>
<name>A0A6H1ZDP1_9ZZZZ</name>
<evidence type="ECO:0000313" key="5">
    <source>
        <dbReference type="EMBL" id="QJH95417.1"/>
    </source>
</evidence>
<keyword evidence="1" id="KW-1133">Transmembrane helix</keyword>
<evidence type="ECO:0000256" key="1">
    <source>
        <dbReference type="SAM" id="Phobius"/>
    </source>
</evidence>
<feature type="transmembrane region" description="Helical" evidence="1">
    <location>
        <begin position="16"/>
        <end position="40"/>
    </location>
</feature>
<evidence type="ECO:0000313" key="2">
    <source>
        <dbReference type="EMBL" id="QJA45541.1"/>
    </source>
</evidence>
<accession>A0A6H1ZDP1</accession>
<dbReference type="EMBL" id="MT144619">
    <property type="protein sequence ID" value="QJH95417.1"/>
    <property type="molecule type" value="Genomic_DNA"/>
</dbReference>
<dbReference type="Pfam" id="PF10269">
    <property type="entry name" value="Tmemb_185A"/>
    <property type="match status" value="1"/>
</dbReference>